<feature type="transmembrane region" description="Helical" evidence="1">
    <location>
        <begin position="21"/>
        <end position="54"/>
    </location>
</feature>
<dbReference type="Proteomes" id="UP000324595">
    <property type="component" value="Unassembled WGS sequence"/>
</dbReference>
<feature type="transmembrane region" description="Helical" evidence="1">
    <location>
        <begin position="122"/>
        <end position="142"/>
    </location>
</feature>
<sequence length="153" mass="17118">MLEQYRIRIENRSREHQIINALLALTTGVLTLGYPNFLYLIAGAYLVGLGLLFVMYKVSPTVAAVPIVSGLVIFLFPGLIPTIFATFLGFFGLILLFGFQFALLGVLTLIIAVLIIANPDSVAYLVAVFLLFYSISNLIRYYQEWQNDDTIIF</sequence>
<keyword evidence="3" id="KW-1185">Reference proteome</keyword>
<dbReference type="OrthoDB" id="1524787at2"/>
<proteinExistence type="predicted"/>
<keyword evidence="1" id="KW-0472">Membrane</keyword>
<evidence type="ECO:0000313" key="2">
    <source>
        <dbReference type="EMBL" id="TYP92624.1"/>
    </source>
</evidence>
<dbReference type="RefSeq" id="WP_148899318.1">
    <property type="nucleotide sequence ID" value="NZ_VNHY01000003.1"/>
</dbReference>
<feature type="transmembrane region" description="Helical" evidence="1">
    <location>
        <begin position="87"/>
        <end position="116"/>
    </location>
</feature>
<organism evidence="2 3">
    <name type="scientific">Fodinibius salinus</name>
    <dbReference type="NCBI Taxonomy" id="860790"/>
    <lineage>
        <taxon>Bacteria</taxon>
        <taxon>Pseudomonadati</taxon>
        <taxon>Balneolota</taxon>
        <taxon>Balneolia</taxon>
        <taxon>Balneolales</taxon>
        <taxon>Balneolaceae</taxon>
        <taxon>Fodinibius</taxon>
    </lineage>
</organism>
<gene>
    <name evidence="2" type="ORF">LX73_1986</name>
</gene>
<protein>
    <submittedName>
        <fullName evidence="2">Uncharacterized protein</fullName>
    </submittedName>
</protein>
<dbReference type="EMBL" id="VNHY01000003">
    <property type="protein sequence ID" value="TYP92624.1"/>
    <property type="molecule type" value="Genomic_DNA"/>
</dbReference>
<keyword evidence="1" id="KW-0812">Transmembrane</keyword>
<evidence type="ECO:0000256" key="1">
    <source>
        <dbReference type="SAM" id="Phobius"/>
    </source>
</evidence>
<feature type="transmembrane region" description="Helical" evidence="1">
    <location>
        <begin position="60"/>
        <end position="80"/>
    </location>
</feature>
<name>A0A5D3YH29_9BACT</name>
<comment type="caution">
    <text evidence="2">The sequence shown here is derived from an EMBL/GenBank/DDBJ whole genome shotgun (WGS) entry which is preliminary data.</text>
</comment>
<evidence type="ECO:0000313" key="3">
    <source>
        <dbReference type="Proteomes" id="UP000324595"/>
    </source>
</evidence>
<accession>A0A5D3YH29</accession>
<dbReference type="AlphaFoldDB" id="A0A5D3YH29"/>
<reference evidence="2 3" key="1">
    <citation type="submission" date="2019-07" db="EMBL/GenBank/DDBJ databases">
        <title>Genomic Encyclopedia of Archaeal and Bacterial Type Strains, Phase II (KMG-II): from individual species to whole genera.</title>
        <authorList>
            <person name="Goeker M."/>
        </authorList>
    </citation>
    <scope>NUCLEOTIDE SEQUENCE [LARGE SCALE GENOMIC DNA]</scope>
    <source>
        <strain evidence="2 3">DSM 21935</strain>
    </source>
</reference>
<keyword evidence="1" id="KW-1133">Transmembrane helix</keyword>